<keyword evidence="1" id="KW-1133">Transmembrane helix</keyword>
<evidence type="ECO:0000313" key="2">
    <source>
        <dbReference type="EMBL" id="KAF8364764.1"/>
    </source>
</evidence>
<dbReference type="AlphaFoldDB" id="A0A834Y637"/>
<organism evidence="2 3">
    <name type="scientific">Tetracentron sinense</name>
    <name type="common">Spur-leaf</name>
    <dbReference type="NCBI Taxonomy" id="13715"/>
    <lineage>
        <taxon>Eukaryota</taxon>
        <taxon>Viridiplantae</taxon>
        <taxon>Streptophyta</taxon>
        <taxon>Embryophyta</taxon>
        <taxon>Tracheophyta</taxon>
        <taxon>Spermatophyta</taxon>
        <taxon>Magnoliopsida</taxon>
        <taxon>Trochodendrales</taxon>
        <taxon>Trochodendraceae</taxon>
        <taxon>Tetracentron</taxon>
    </lineage>
</organism>
<feature type="transmembrane region" description="Helical" evidence="1">
    <location>
        <begin position="214"/>
        <end position="233"/>
    </location>
</feature>
<accession>A0A834Y637</accession>
<keyword evidence="1" id="KW-0472">Membrane</keyword>
<dbReference type="PANTHER" id="PTHR33625:SF4">
    <property type="entry name" value="OS08G0179900 PROTEIN"/>
    <property type="match status" value="1"/>
</dbReference>
<keyword evidence="3" id="KW-1185">Reference proteome</keyword>
<name>A0A834Y637_TETSI</name>
<comment type="caution">
    <text evidence="2">The sequence shown here is derived from an EMBL/GenBank/DDBJ whole genome shotgun (WGS) entry which is preliminary data.</text>
</comment>
<reference evidence="2 3" key="1">
    <citation type="submission" date="2020-04" db="EMBL/GenBank/DDBJ databases">
        <title>Plant Genome Project.</title>
        <authorList>
            <person name="Zhang R.-G."/>
        </authorList>
    </citation>
    <scope>NUCLEOTIDE SEQUENCE [LARGE SCALE GENOMIC DNA]</scope>
    <source>
        <strain evidence="2">YNK0</strain>
        <tissue evidence="2">Leaf</tissue>
    </source>
</reference>
<protein>
    <submittedName>
        <fullName evidence="2">Uncharacterized protein</fullName>
    </submittedName>
</protein>
<dbReference type="Proteomes" id="UP000655225">
    <property type="component" value="Unassembled WGS sequence"/>
</dbReference>
<dbReference type="EMBL" id="JABCRI010001287">
    <property type="protein sequence ID" value="KAF8364764.1"/>
    <property type="molecule type" value="Genomic_DNA"/>
</dbReference>
<dbReference type="PANTHER" id="PTHR33625">
    <property type="entry name" value="OS08G0179900 PROTEIN"/>
    <property type="match status" value="1"/>
</dbReference>
<feature type="transmembrane region" description="Helical" evidence="1">
    <location>
        <begin position="83"/>
        <end position="104"/>
    </location>
</feature>
<gene>
    <name evidence="2" type="ORF">HHK36_033258</name>
</gene>
<sequence length="236" mass="26225">MHVYEELSWIITGALGMMIHCKDGAGHQDAECGCRLGSSETFVRQRVDFVMPLRLQLWLPGHGLEAALLQLVTSGHGLWDVMIWLWALMMRLVVSGCGLVYNAVMQNEKVMEFFQSQKISAHPNVIKIEVNEPLVETLFQNQESSVKIEDMCEAKHSESSGNGFKGFVHNIKLTVVEMVKNLSGFFQNIFGDPAAENVPGDANRNAKETYVDSVVGASSFMALAVLVIMVIFFKRG</sequence>
<dbReference type="OrthoDB" id="659599at2759"/>
<evidence type="ECO:0000313" key="3">
    <source>
        <dbReference type="Proteomes" id="UP000655225"/>
    </source>
</evidence>
<evidence type="ECO:0000256" key="1">
    <source>
        <dbReference type="SAM" id="Phobius"/>
    </source>
</evidence>
<proteinExistence type="predicted"/>
<keyword evidence="1" id="KW-0812">Transmembrane</keyword>